<keyword evidence="3 6" id="KW-0493">Microtubule</keyword>
<evidence type="ECO:0000256" key="7">
    <source>
        <dbReference type="SAM" id="Coils"/>
    </source>
</evidence>
<feature type="region of interest" description="Disordered" evidence="8">
    <location>
        <begin position="1204"/>
        <end position="1327"/>
    </location>
</feature>
<evidence type="ECO:0000256" key="3">
    <source>
        <dbReference type="ARBA" id="ARBA00022701"/>
    </source>
</evidence>
<dbReference type="GO" id="GO:0007026">
    <property type="term" value="P:negative regulation of microtubule depolymerization"/>
    <property type="evidence" value="ECO:0007669"/>
    <property type="project" value="TreeGrafter"/>
</dbReference>
<dbReference type="InterPro" id="IPR014797">
    <property type="entry name" value="CKK_CAMSAP"/>
</dbReference>
<feature type="region of interest" description="Disordered" evidence="8">
    <location>
        <begin position="424"/>
        <end position="473"/>
    </location>
</feature>
<comment type="similarity">
    <text evidence="6">Belongs to the CAMSAP1 family.</text>
</comment>
<dbReference type="GO" id="GO:0005516">
    <property type="term" value="F:calmodulin binding"/>
    <property type="evidence" value="ECO:0007669"/>
    <property type="project" value="InterPro"/>
</dbReference>
<accession>A0A8T2L4E0</accession>
<comment type="caution">
    <text evidence="11">The sequence shown here is derived from an EMBL/GenBank/DDBJ whole genome shotgun (WGS) entry which is preliminary data.</text>
</comment>
<dbReference type="Pfam" id="PF17095">
    <property type="entry name" value="CAMSAP_CC1"/>
    <property type="match status" value="1"/>
</dbReference>
<dbReference type="InterPro" id="IPR036872">
    <property type="entry name" value="CH_dom_sf"/>
</dbReference>
<dbReference type="Gene3D" id="3.10.20.360">
    <property type="entry name" value="CKK domain"/>
    <property type="match status" value="1"/>
</dbReference>
<dbReference type="InterPro" id="IPR032940">
    <property type="entry name" value="CAMSAP"/>
</dbReference>
<dbReference type="SUPFAM" id="SSF50346">
    <property type="entry name" value="PRC-barrel domain"/>
    <property type="match status" value="1"/>
</dbReference>
<keyword evidence="4 7" id="KW-0175">Coiled coil</keyword>
<dbReference type="GO" id="GO:0051011">
    <property type="term" value="F:microtubule minus-end binding"/>
    <property type="evidence" value="ECO:0007669"/>
    <property type="project" value="TreeGrafter"/>
</dbReference>
<feature type="domain" description="Calponin-homology (CH)" evidence="9">
    <location>
        <begin position="235"/>
        <end position="350"/>
    </location>
</feature>
<dbReference type="SMART" id="SM01051">
    <property type="entry name" value="CAMSAP_CKK"/>
    <property type="match status" value="1"/>
</dbReference>
<proteinExistence type="inferred from homology"/>
<feature type="compositionally biased region" description="Basic residues" evidence="8">
    <location>
        <begin position="1267"/>
        <end position="1280"/>
    </location>
</feature>
<feature type="compositionally biased region" description="Basic and acidic residues" evidence="8">
    <location>
        <begin position="1091"/>
        <end position="1107"/>
    </location>
</feature>
<evidence type="ECO:0000256" key="4">
    <source>
        <dbReference type="ARBA" id="ARBA00023054"/>
    </source>
</evidence>
<feature type="compositionally biased region" description="Basic and acidic residues" evidence="8">
    <location>
        <begin position="360"/>
        <end position="369"/>
    </location>
</feature>
<feature type="region of interest" description="Disordered" evidence="8">
    <location>
        <begin position="657"/>
        <end position="815"/>
    </location>
</feature>
<feature type="compositionally biased region" description="Basic and acidic residues" evidence="8">
    <location>
        <begin position="1058"/>
        <end position="1076"/>
    </location>
</feature>
<evidence type="ECO:0000313" key="11">
    <source>
        <dbReference type="EMBL" id="KAG9266069.1"/>
    </source>
</evidence>
<feature type="region of interest" description="Disordered" evidence="8">
    <location>
        <begin position="977"/>
        <end position="1176"/>
    </location>
</feature>
<feature type="compositionally biased region" description="Basic and acidic residues" evidence="8">
    <location>
        <begin position="691"/>
        <end position="716"/>
    </location>
</feature>
<feature type="compositionally biased region" description="Low complexity" evidence="8">
    <location>
        <begin position="1295"/>
        <end position="1307"/>
    </location>
</feature>
<feature type="region of interest" description="Disordered" evidence="8">
    <location>
        <begin position="360"/>
        <end position="389"/>
    </location>
</feature>
<feature type="coiled-coil region" evidence="7">
    <location>
        <begin position="818"/>
        <end position="845"/>
    </location>
</feature>
<comment type="domain">
    <text evidence="6">The CKK domain binds microtubules.</text>
</comment>
<keyword evidence="5" id="KW-0206">Cytoskeleton</keyword>
<dbReference type="PANTHER" id="PTHR21595">
    <property type="entry name" value="PATRONIN"/>
    <property type="match status" value="1"/>
</dbReference>
<dbReference type="PANTHER" id="PTHR21595:SF3">
    <property type="entry name" value="CALMODULIN-REGULATED SPECTRIN-ASSOCIATED PROTEIN 1"/>
    <property type="match status" value="1"/>
</dbReference>
<dbReference type="Gene3D" id="1.10.418.10">
    <property type="entry name" value="Calponin-like domain"/>
    <property type="match status" value="1"/>
</dbReference>
<feature type="compositionally biased region" description="Basic and acidic residues" evidence="8">
    <location>
        <begin position="867"/>
        <end position="910"/>
    </location>
</feature>
<feature type="compositionally biased region" description="Polar residues" evidence="8">
    <location>
        <begin position="718"/>
        <end position="738"/>
    </location>
</feature>
<feature type="compositionally biased region" description="Basic and acidic residues" evidence="8">
    <location>
        <begin position="1204"/>
        <end position="1257"/>
    </location>
</feature>
<organism evidence="11 12">
    <name type="scientific">Astyanax mexicanus</name>
    <name type="common">Blind cave fish</name>
    <name type="synonym">Astyanax fasciatus mexicanus</name>
    <dbReference type="NCBI Taxonomy" id="7994"/>
    <lineage>
        <taxon>Eukaryota</taxon>
        <taxon>Metazoa</taxon>
        <taxon>Chordata</taxon>
        <taxon>Craniata</taxon>
        <taxon>Vertebrata</taxon>
        <taxon>Euteleostomi</taxon>
        <taxon>Actinopterygii</taxon>
        <taxon>Neopterygii</taxon>
        <taxon>Teleostei</taxon>
        <taxon>Ostariophysi</taxon>
        <taxon>Characiformes</taxon>
        <taxon>Characoidei</taxon>
        <taxon>Acestrorhamphidae</taxon>
        <taxon>Acestrorhamphinae</taxon>
        <taxon>Astyanax</taxon>
    </lineage>
</organism>
<dbReference type="InterPro" id="IPR031372">
    <property type="entry name" value="CAMSAP_CC1"/>
</dbReference>
<evidence type="ECO:0000256" key="2">
    <source>
        <dbReference type="ARBA" id="ARBA00022490"/>
    </source>
</evidence>
<dbReference type="GO" id="GO:0031122">
    <property type="term" value="P:cytoplasmic microtubule organization"/>
    <property type="evidence" value="ECO:0007669"/>
    <property type="project" value="TreeGrafter"/>
</dbReference>
<evidence type="ECO:0000256" key="8">
    <source>
        <dbReference type="SAM" id="MobiDB-lite"/>
    </source>
</evidence>
<dbReference type="EMBL" id="JAICCE010000017">
    <property type="protein sequence ID" value="KAG9266069.1"/>
    <property type="molecule type" value="Genomic_DNA"/>
</dbReference>
<feature type="compositionally biased region" description="Polar residues" evidence="8">
    <location>
        <begin position="779"/>
        <end position="789"/>
    </location>
</feature>
<sequence>MDVGATGGGDGGPRRADSVEGGLEIVPLELYDSARAKIDANLRWLFAKAYGEDHVPADLRDPFYTDQYCVEHIKPPVLTLLLSAELYCRVCVLLLKGDQTSSLSSHQSVIQALARRGIYAREPDDTPVTHDDLSSTPIKMSSHIPLIDALMLACSVEMMSIERVVSSVKRFSTFSASKELPFDMEDAMLFWINKVILKTREISEKELKLKQHLMESPCHQKPDFMHALAHCMLEPLELSRVVRYRRDHLSGRCLPHLPLVEDLMKDVCDGAALLAVIHYYCPDYMRLEDICLKEVLSISDSVYNVQLLREFSNEYLNGCLYLQAEDLLYAPPVLKHNVMVYIAELFWWFEVVRPDFVKPRDPQDIKDARPSMQTKSSRPHVPISNATKRSFLSTSPSVDSMVAGSSHDTYIRYYLHPEESASTSVAKVSPSHSPSHQLLPLRPRQQKPAQEEETAEFRNRSSSLSRMDGHSPGSRLAWMERRQRPLSQMEMEWERLCGDNISLARSISKDSLASNVISITPRHQVNGQSVPHVACAHDIEDQEEELVAVLGSGSMATFRDPRPESFFLEPLQPAVLRPNKEKSAPVSKRDESGEGRGQRRRGVHTPTEHTAINQTFTTVSAVGAVDSEDAPQSGGFFLHSKSECVRSSPVDIWVGKTSDSEFEEEEVDEVEGDDLEDQGFRKARLRNMLGHGKEEEESSKLHEEVRMREREDKEGASGRSSPCPSTLSQASSTSTGAGHTRHSSPCRSTLSQVSSASSRMTSFAERRMHRAGTPDDYYSSCSSQTTTPDGSECAPFPPVTSDTVSPSPKSRGGVASELVHLRMQLEEKRRAIETQKKKMETLSARQRLKLGKAAFLHVVKKGRGDTLPRPFKQDLTKEKEKETAKDDSCVEALKTRGKEVESSLGKESRQWGEISSMSPAGLEGDNRASEGEEMGGELDLGECSRSIELLNDAIGAIQQQMVQLSVQQDLLMRQTALSPTQEKTTQDKPTQEKPQTPSEQEPKPRPSVQFVEISTATRRPPKLSSGRTPRTKPSELKLSKSTKTINIDPRPSPISRTPRSENEDEGVFKEGGDKINGRSSARGLARNATFRLHDACNRRADGPESPKAEPPTVEPTEAELARERSGSGGSGKENIPVPSEESRAKAQLIEVDLSDLANPDSGTEAEGEGEQKSGLGFFFKDDQKAADELAKKRAAFLLKQQKKAEEARLRKQQLEAESELKRDEARRKAEEERVRKEEEKARRELIKQEYLRRKQQELLEEQGVAKPRPRHRKPRPKSVHRRESGNSTPVGLCTAPSGSSLSLASAATEGDSVTSGGGSQRGESVESFPMLSRNASRNMERDWDNGSTASSITSVAEYNGPRLFKEPSAKSNKPIIQNAIAHCCLAGKVNEAQKNAILEEIERCESNHLMILFRDGGCQFRALYTFALDTEEILKLAGTGPRAITRKMIDKLFKYSSDRKQFTVIPAKTVSASVDAITIHNHLWQVKRPGSSKRK</sequence>
<dbReference type="PROSITE" id="PS50021">
    <property type="entry name" value="CH"/>
    <property type="match status" value="1"/>
</dbReference>
<feature type="compositionally biased region" description="Acidic residues" evidence="8">
    <location>
        <begin position="660"/>
        <end position="677"/>
    </location>
</feature>
<evidence type="ECO:0000256" key="1">
    <source>
        <dbReference type="ARBA" id="ARBA00004245"/>
    </source>
</evidence>
<feature type="compositionally biased region" description="Low complexity" evidence="8">
    <location>
        <begin position="799"/>
        <end position="810"/>
    </location>
</feature>
<dbReference type="InterPro" id="IPR038209">
    <property type="entry name" value="CKK_dom_sf"/>
</dbReference>
<feature type="compositionally biased region" description="Basic and acidic residues" evidence="8">
    <location>
        <begin position="578"/>
        <end position="597"/>
    </location>
</feature>
<evidence type="ECO:0000256" key="6">
    <source>
        <dbReference type="PROSITE-ProRule" id="PRU00841"/>
    </source>
</evidence>
<dbReference type="Pfam" id="PF25532">
    <property type="entry name" value="CH_CAMSAP2_N"/>
    <property type="match status" value="1"/>
</dbReference>
<keyword evidence="2" id="KW-0963">Cytoplasm</keyword>
<protein>
    <submittedName>
        <fullName evidence="11">Calmodulin-regulated spectrin-associated protein 1-B isoform X1</fullName>
    </submittedName>
</protein>
<dbReference type="InterPro" id="IPR001715">
    <property type="entry name" value="CH_dom"/>
</dbReference>
<dbReference type="Proteomes" id="UP000752171">
    <property type="component" value="Unassembled WGS sequence"/>
</dbReference>
<dbReference type="SUPFAM" id="SSF47576">
    <property type="entry name" value="Calponin-homology domain, CH-domain"/>
    <property type="match status" value="1"/>
</dbReference>
<gene>
    <name evidence="11" type="primary">CAMSAP1B</name>
    <name evidence="11" type="ORF">AMEX_G20570</name>
</gene>
<dbReference type="FunFam" id="3.10.20.360:FF:000001">
    <property type="entry name" value="Calmodulin-regulated spectrin-associated protein 3 isoform 2"/>
    <property type="match status" value="1"/>
</dbReference>
<evidence type="ECO:0000259" key="9">
    <source>
        <dbReference type="PROSITE" id="PS50021"/>
    </source>
</evidence>
<feature type="compositionally biased region" description="Low complexity" evidence="8">
    <location>
        <begin position="429"/>
        <end position="443"/>
    </location>
</feature>
<dbReference type="InterPro" id="IPR022613">
    <property type="entry name" value="CH_CAMSAP_2"/>
</dbReference>
<evidence type="ECO:0000256" key="5">
    <source>
        <dbReference type="ARBA" id="ARBA00023212"/>
    </source>
</evidence>
<evidence type="ECO:0000259" key="10">
    <source>
        <dbReference type="PROSITE" id="PS51508"/>
    </source>
</evidence>
<dbReference type="InterPro" id="IPR058042">
    <property type="entry name" value="CAMSAP_N"/>
</dbReference>
<dbReference type="Pfam" id="PF08683">
    <property type="entry name" value="CAMSAP_CKK"/>
    <property type="match status" value="1"/>
</dbReference>
<comment type="subcellular location">
    <subcellularLocation>
        <location evidence="1">Cytoplasm</location>
        <location evidence="1">Cytoskeleton</location>
    </subcellularLocation>
</comment>
<dbReference type="GO" id="GO:0031175">
    <property type="term" value="P:neuron projection development"/>
    <property type="evidence" value="ECO:0007669"/>
    <property type="project" value="InterPro"/>
</dbReference>
<dbReference type="GO" id="GO:0030507">
    <property type="term" value="F:spectrin binding"/>
    <property type="evidence" value="ECO:0007669"/>
    <property type="project" value="InterPro"/>
</dbReference>
<evidence type="ECO:0000313" key="12">
    <source>
        <dbReference type="Proteomes" id="UP000752171"/>
    </source>
</evidence>
<feature type="domain" description="CKK" evidence="10">
    <location>
        <begin position="1360"/>
        <end position="1494"/>
    </location>
</feature>
<feature type="region of interest" description="Disordered" evidence="8">
    <location>
        <begin position="569"/>
        <end position="615"/>
    </location>
</feature>
<reference evidence="11 12" key="1">
    <citation type="submission" date="2021-07" db="EMBL/GenBank/DDBJ databases">
        <authorList>
            <person name="Imarazene B."/>
            <person name="Zahm M."/>
            <person name="Klopp C."/>
            <person name="Cabau C."/>
            <person name="Beille S."/>
            <person name="Jouanno E."/>
            <person name="Castinel A."/>
            <person name="Lluch J."/>
            <person name="Gil L."/>
            <person name="Kuchtly C."/>
            <person name="Lopez Roques C."/>
            <person name="Donnadieu C."/>
            <person name="Parrinello H."/>
            <person name="Journot L."/>
            <person name="Du K."/>
            <person name="Schartl M."/>
            <person name="Retaux S."/>
            <person name="Guiguen Y."/>
        </authorList>
    </citation>
    <scope>NUCLEOTIDE SEQUENCE [LARGE SCALE GENOMIC DNA]</scope>
    <source>
        <strain evidence="11">Pach_M1</strain>
        <tissue evidence="11">Testis</tissue>
    </source>
</reference>
<feature type="compositionally biased region" description="Polar residues" evidence="8">
    <location>
        <begin position="745"/>
        <end position="761"/>
    </location>
</feature>
<dbReference type="Pfam" id="PF11971">
    <property type="entry name" value="CAMSAP_CH"/>
    <property type="match status" value="1"/>
</dbReference>
<name>A0A8T2L4E0_ASTMX</name>
<feature type="region of interest" description="Disordered" evidence="8">
    <location>
        <begin position="867"/>
        <end position="938"/>
    </location>
</feature>
<dbReference type="PROSITE" id="PS51508">
    <property type="entry name" value="CKK"/>
    <property type="match status" value="1"/>
</dbReference>
<dbReference type="InterPro" id="IPR011033">
    <property type="entry name" value="PRC_barrel-like_sf"/>
</dbReference>
<dbReference type="GO" id="GO:0036449">
    <property type="term" value="C:microtubule minus-end"/>
    <property type="evidence" value="ECO:0007669"/>
    <property type="project" value="TreeGrafter"/>
</dbReference>